<keyword evidence="3" id="KW-0804">Transcription</keyword>
<evidence type="ECO:0000313" key="6">
    <source>
        <dbReference type="EMBL" id="MFD2160340.1"/>
    </source>
</evidence>
<dbReference type="PROSITE" id="PS51077">
    <property type="entry name" value="HTH_ICLR"/>
    <property type="match status" value="1"/>
</dbReference>
<keyword evidence="7" id="KW-1185">Reference proteome</keyword>
<evidence type="ECO:0000256" key="2">
    <source>
        <dbReference type="ARBA" id="ARBA00023125"/>
    </source>
</evidence>
<dbReference type="Pfam" id="PF01614">
    <property type="entry name" value="IclR_C"/>
    <property type="match status" value="1"/>
</dbReference>
<dbReference type="SMART" id="SM00346">
    <property type="entry name" value="HTH_ICLR"/>
    <property type="match status" value="1"/>
</dbReference>
<sequence>MDMEAKYVVPSLERAMRVLELLSQHRDGMIVSQIAKELGVPRNSIFRICVTLRDAGYIAFFQGTQSYVLTRKLFTIGYRAMGDVNLVQLAREPMLALRDTVRETVLLGTLLDCEGAVLEEVAGTHHFNFRVEKGAKFHLHCSAPGKVLLAHLSKAEQAKVVDRIELVAFNENTITSKNDLLDGLERIKLAGVAYDRAEQIEGCHCIAAPVKDPYGYPVAALWVTGPSSRLPESKFVDVGSLVKSAADQVTKLLGGAQ</sequence>
<dbReference type="InterPro" id="IPR036388">
    <property type="entry name" value="WH-like_DNA-bd_sf"/>
</dbReference>
<dbReference type="InterPro" id="IPR036390">
    <property type="entry name" value="WH_DNA-bd_sf"/>
</dbReference>
<dbReference type="PROSITE" id="PS51078">
    <property type="entry name" value="ICLR_ED"/>
    <property type="match status" value="1"/>
</dbReference>
<evidence type="ECO:0000259" key="5">
    <source>
        <dbReference type="PROSITE" id="PS51078"/>
    </source>
</evidence>
<dbReference type="Gene3D" id="1.10.10.10">
    <property type="entry name" value="Winged helix-like DNA-binding domain superfamily/Winged helix DNA-binding domain"/>
    <property type="match status" value="1"/>
</dbReference>
<dbReference type="InterPro" id="IPR014757">
    <property type="entry name" value="Tscrpt_reg_IclR_C"/>
</dbReference>
<organism evidence="6 7">
    <name type="scientific">Rubritalea tangerina</name>
    <dbReference type="NCBI Taxonomy" id="430798"/>
    <lineage>
        <taxon>Bacteria</taxon>
        <taxon>Pseudomonadati</taxon>
        <taxon>Verrucomicrobiota</taxon>
        <taxon>Verrucomicrobiia</taxon>
        <taxon>Verrucomicrobiales</taxon>
        <taxon>Rubritaleaceae</taxon>
        <taxon>Rubritalea</taxon>
    </lineage>
</organism>
<name>A0ABW4ZEM3_9BACT</name>
<dbReference type="Proteomes" id="UP001597389">
    <property type="component" value="Unassembled WGS sequence"/>
</dbReference>
<evidence type="ECO:0000256" key="1">
    <source>
        <dbReference type="ARBA" id="ARBA00023015"/>
    </source>
</evidence>
<protein>
    <submittedName>
        <fullName evidence="6">IclR family transcriptional regulator</fullName>
    </submittedName>
</protein>
<dbReference type="InterPro" id="IPR005471">
    <property type="entry name" value="Tscrpt_reg_IclR_N"/>
</dbReference>
<dbReference type="EMBL" id="JBHUJB010000076">
    <property type="protein sequence ID" value="MFD2160340.1"/>
    <property type="molecule type" value="Genomic_DNA"/>
</dbReference>
<gene>
    <name evidence="6" type="ORF">ACFSW8_15660</name>
</gene>
<evidence type="ECO:0000259" key="4">
    <source>
        <dbReference type="PROSITE" id="PS51077"/>
    </source>
</evidence>
<evidence type="ECO:0000256" key="3">
    <source>
        <dbReference type="ARBA" id="ARBA00023163"/>
    </source>
</evidence>
<comment type="caution">
    <text evidence="6">The sequence shown here is derived from an EMBL/GenBank/DDBJ whole genome shotgun (WGS) entry which is preliminary data.</text>
</comment>
<keyword evidence="1" id="KW-0805">Transcription regulation</keyword>
<dbReference type="InterPro" id="IPR050707">
    <property type="entry name" value="HTH_MetabolicPath_Reg"/>
</dbReference>
<dbReference type="PANTHER" id="PTHR30136:SF35">
    <property type="entry name" value="HTH-TYPE TRANSCRIPTIONAL REGULATOR RV1719"/>
    <property type="match status" value="1"/>
</dbReference>
<dbReference type="PANTHER" id="PTHR30136">
    <property type="entry name" value="HELIX-TURN-HELIX TRANSCRIPTIONAL REGULATOR, ICLR FAMILY"/>
    <property type="match status" value="1"/>
</dbReference>
<keyword evidence="2" id="KW-0238">DNA-binding</keyword>
<dbReference type="Gene3D" id="3.30.450.40">
    <property type="match status" value="1"/>
</dbReference>
<dbReference type="InterPro" id="IPR029016">
    <property type="entry name" value="GAF-like_dom_sf"/>
</dbReference>
<reference evidence="7" key="1">
    <citation type="journal article" date="2019" name="Int. J. Syst. Evol. Microbiol.">
        <title>The Global Catalogue of Microorganisms (GCM) 10K type strain sequencing project: providing services to taxonomists for standard genome sequencing and annotation.</title>
        <authorList>
            <consortium name="The Broad Institute Genomics Platform"/>
            <consortium name="The Broad Institute Genome Sequencing Center for Infectious Disease"/>
            <person name="Wu L."/>
            <person name="Ma J."/>
        </authorList>
    </citation>
    <scope>NUCLEOTIDE SEQUENCE [LARGE SCALE GENOMIC DNA]</scope>
    <source>
        <strain evidence="7">CCUG 57942</strain>
    </source>
</reference>
<feature type="domain" description="IclR-ED" evidence="5">
    <location>
        <begin position="72"/>
        <end position="255"/>
    </location>
</feature>
<dbReference type="SUPFAM" id="SSF46785">
    <property type="entry name" value="Winged helix' DNA-binding domain"/>
    <property type="match status" value="1"/>
</dbReference>
<accession>A0ABW4ZEM3</accession>
<feature type="domain" description="HTH iclR-type" evidence="4">
    <location>
        <begin position="9"/>
        <end position="71"/>
    </location>
</feature>
<dbReference type="Pfam" id="PF09339">
    <property type="entry name" value="HTH_IclR"/>
    <property type="match status" value="1"/>
</dbReference>
<dbReference type="SUPFAM" id="SSF55781">
    <property type="entry name" value="GAF domain-like"/>
    <property type="match status" value="1"/>
</dbReference>
<evidence type="ECO:0000313" key="7">
    <source>
        <dbReference type="Proteomes" id="UP001597389"/>
    </source>
</evidence>
<dbReference type="RefSeq" id="WP_377088377.1">
    <property type="nucleotide sequence ID" value="NZ_JBHSJL010000014.1"/>
</dbReference>
<proteinExistence type="predicted"/>